<gene>
    <name evidence="3" type="ORF">TM35_000222290</name>
</gene>
<organism evidence="3 4">
    <name type="scientific">Trypanosoma theileri</name>
    <dbReference type="NCBI Taxonomy" id="67003"/>
    <lineage>
        <taxon>Eukaryota</taxon>
        <taxon>Discoba</taxon>
        <taxon>Euglenozoa</taxon>
        <taxon>Kinetoplastea</taxon>
        <taxon>Metakinetoplastina</taxon>
        <taxon>Trypanosomatida</taxon>
        <taxon>Trypanosomatidae</taxon>
        <taxon>Trypanosoma</taxon>
    </lineage>
</organism>
<accession>A0A1X0NTJ4</accession>
<dbReference type="AlphaFoldDB" id="A0A1X0NTJ4"/>
<feature type="compositionally biased region" description="Low complexity" evidence="1">
    <location>
        <begin position="872"/>
        <end position="897"/>
    </location>
</feature>
<keyword evidence="4" id="KW-1185">Reference proteome</keyword>
<name>A0A1X0NTJ4_9TRYP</name>
<protein>
    <recommendedName>
        <fullName evidence="2">RNA-editing substrate-binding complex 6 protein domain-containing protein</fullName>
    </recommendedName>
</protein>
<evidence type="ECO:0000259" key="2">
    <source>
        <dbReference type="Pfam" id="PF26188"/>
    </source>
</evidence>
<feature type="compositionally biased region" description="Basic residues" evidence="1">
    <location>
        <begin position="849"/>
        <end position="864"/>
    </location>
</feature>
<feature type="compositionally biased region" description="Polar residues" evidence="1">
    <location>
        <begin position="924"/>
        <end position="938"/>
    </location>
</feature>
<feature type="compositionally biased region" description="Basic and acidic residues" evidence="1">
    <location>
        <begin position="898"/>
        <end position="915"/>
    </location>
</feature>
<dbReference type="VEuPathDB" id="TriTrypDB:TM35_000222290"/>
<dbReference type="RefSeq" id="XP_028881496.1">
    <property type="nucleotide sequence ID" value="XM_029027276.1"/>
</dbReference>
<reference evidence="3 4" key="1">
    <citation type="submission" date="2017-03" db="EMBL/GenBank/DDBJ databases">
        <title>An alternative strategy for trypanosome survival in the mammalian bloodstream revealed through genome and transcriptome analysis of the ubiquitous bovine parasite Trypanosoma (Megatrypanum) theileri.</title>
        <authorList>
            <person name="Kelly S."/>
            <person name="Ivens A."/>
            <person name="Mott A."/>
            <person name="O'Neill E."/>
            <person name="Emms D."/>
            <person name="Macleod O."/>
            <person name="Voorheis P."/>
            <person name="Matthews J."/>
            <person name="Matthews K."/>
            <person name="Carrington M."/>
        </authorList>
    </citation>
    <scope>NUCLEOTIDE SEQUENCE [LARGE SCALE GENOMIC DNA]</scope>
    <source>
        <strain evidence="3">Edinburgh</strain>
    </source>
</reference>
<comment type="caution">
    <text evidence="3">The sequence shown here is derived from an EMBL/GenBank/DDBJ whole genome shotgun (WGS) entry which is preliminary data.</text>
</comment>
<dbReference type="Proteomes" id="UP000192257">
    <property type="component" value="Unassembled WGS sequence"/>
</dbReference>
<dbReference type="OrthoDB" id="272130at2759"/>
<dbReference type="InterPro" id="IPR058917">
    <property type="entry name" value="RESC6_dom"/>
</dbReference>
<dbReference type="GeneID" id="39987056"/>
<evidence type="ECO:0000313" key="3">
    <source>
        <dbReference type="EMBL" id="ORC87430.1"/>
    </source>
</evidence>
<dbReference type="Pfam" id="PF26188">
    <property type="entry name" value="RESC6"/>
    <property type="match status" value="1"/>
</dbReference>
<sequence length="953" mass="104791">MLSRVIHDLYHLKRIHSIVLDEKLGHALKAKLTTLDLRAGPSPGPSALRRLLECLVYFQLEQSPVTASAVALVREELPQMTGSQLSRTIAACCTLGQHDVSVSAVPLLAEALPSIDSAGTVELIQSLADAGVRHEDTWSLLADHCIRRMDTFTGRQLYCIIECFYERKVHYPDFYKMAERHICAQPSSYISMEHLGGVIECYRGLGMPVVSLLAASSTRSAEGFDSGLIAVAPARTRRGHRGDVSVFSSAGEGTSNHTVIAAFVQSTLKAISTADDSQLTDMLQKCEAKQVMHPEIMEAAALRLQQLHTDTPDVARTTAIMRLMMRFDKKEWFITASRPLSEVLDECGESAIPLLAHRMLSIASATLKLFPPEIQPTKFYTALVRDLKFDDVAASTDTKRLPLLTGVMVSLHTYGGHALLEQHMSVIAMATANAPFRVQVELAAMLAPLPAAQKVFLPDLFNSLSSQKNWVRTLTARETILLLDALARSRLRFNDLLLAIVEYTRKNLSRFEASELVNTLLQCAMLRFNDIEFYSSTATHILEKAPKSTVHDLCLLLYVFTFVLKGVIRVVQQMLPRLRVSAGHTTPRDITLVLYSTVKLSINRHAELTTLFCDRAVNVFTSFKGEELASCMGSLRALNFDHEGFLSATAQVLGIALTRREGTATKTTTTHNDNEIKLTDTQIISIASTIVQLRPSLLQSEWQMSLQRICFTSLESAGASQTHLIAITLAALDKMPCTLEQQQLLLRRANVVCERFQGGTLAAEVLLALHDLMIRNGSDEVRETLAPSPLLACAQSNMSSIMSNTELRDRLRSKGLLGLLSGVGSSIGADEDERISLHEIPLRDSLLMHHKSMRRPATHTRRGRNNTSRALKPTSITTTATSTAAGTTTKTKTVGDTTKTEKKSRSRRSSSEKHGKMSVAATAAANTRKGSSVNTTSIDFGVESQGDVEEFRI</sequence>
<proteinExistence type="predicted"/>
<evidence type="ECO:0000256" key="1">
    <source>
        <dbReference type="SAM" id="MobiDB-lite"/>
    </source>
</evidence>
<evidence type="ECO:0000313" key="4">
    <source>
        <dbReference type="Proteomes" id="UP000192257"/>
    </source>
</evidence>
<feature type="domain" description="RNA-editing substrate-binding complex 6 protein" evidence="2">
    <location>
        <begin position="474"/>
        <end position="646"/>
    </location>
</feature>
<feature type="region of interest" description="Disordered" evidence="1">
    <location>
        <begin position="849"/>
        <end position="938"/>
    </location>
</feature>
<dbReference type="EMBL" id="NBCO01000022">
    <property type="protein sequence ID" value="ORC87430.1"/>
    <property type="molecule type" value="Genomic_DNA"/>
</dbReference>